<reference evidence="2" key="1">
    <citation type="submission" date="2024-05" db="EMBL/GenBank/DDBJ databases">
        <title>Isolation and characterization of Sporomusa carbonis sp. nov., a carboxydotrophic hydrogenogen in the genus of Sporomusa isolated from a charcoal burning pile.</title>
        <authorList>
            <person name="Boeer T."/>
            <person name="Rosenbaum F."/>
            <person name="Eysell L."/>
            <person name="Mueller V."/>
            <person name="Daniel R."/>
            <person name="Poehlein A."/>
        </authorList>
    </citation>
    <scope>NUCLEOTIDE SEQUENCE [LARGE SCALE GENOMIC DNA]</scope>
    <source>
        <strain evidence="2">DSM 3132</strain>
    </source>
</reference>
<keyword evidence="3" id="KW-1185">Reference proteome</keyword>
<evidence type="ECO:0000313" key="3">
    <source>
        <dbReference type="Proteomes" id="UP000216052"/>
    </source>
</evidence>
<sequence>MDKKPKPKPVPTHTALVHPPTTSPPKKGLTGFILK</sequence>
<feature type="region of interest" description="Disordered" evidence="1">
    <location>
        <begin position="1"/>
        <end position="35"/>
    </location>
</feature>
<gene>
    <name evidence="2" type="ORF">SPACI_047470</name>
</gene>
<dbReference type="EMBL" id="CP155571">
    <property type="protein sequence ID" value="XFO74637.1"/>
    <property type="molecule type" value="Genomic_DNA"/>
</dbReference>
<evidence type="ECO:0000313" key="2">
    <source>
        <dbReference type="EMBL" id="XFO74637.1"/>
    </source>
</evidence>
<name>A0ABZ3J9P8_SPOA4</name>
<evidence type="ECO:0000256" key="1">
    <source>
        <dbReference type="SAM" id="MobiDB-lite"/>
    </source>
</evidence>
<protein>
    <submittedName>
        <fullName evidence="2">Uncharacterized protein</fullName>
    </submittedName>
</protein>
<accession>A0ABZ3J9P8</accession>
<proteinExistence type="predicted"/>
<dbReference type="Proteomes" id="UP000216052">
    <property type="component" value="Chromosome"/>
</dbReference>
<organism evidence="2 3">
    <name type="scientific">Sporomusa acidovorans (strain ATCC 49682 / DSM 3132 / Mol)</name>
    <dbReference type="NCBI Taxonomy" id="1123286"/>
    <lineage>
        <taxon>Bacteria</taxon>
        <taxon>Bacillati</taxon>
        <taxon>Bacillota</taxon>
        <taxon>Negativicutes</taxon>
        <taxon>Selenomonadales</taxon>
        <taxon>Sporomusaceae</taxon>
        <taxon>Sporomusa</taxon>
    </lineage>
</organism>